<keyword evidence="4" id="KW-0175">Coiled coil</keyword>
<dbReference type="Pfam" id="PF25876">
    <property type="entry name" value="HH_MFP_RND"/>
    <property type="match status" value="1"/>
</dbReference>
<dbReference type="SUPFAM" id="SSF111369">
    <property type="entry name" value="HlyD-like secretion proteins"/>
    <property type="match status" value="1"/>
</dbReference>
<evidence type="ECO:0000313" key="10">
    <source>
        <dbReference type="EMBL" id="QIB34239.1"/>
    </source>
</evidence>
<protein>
    <submittedName>
        <fullName evidence="10">Efflux RND transporter periplasmic adaptor subunit</fullName>
    </submittedName>
</protein>
<evidence type="ECO:0000259" key="8">
    <source>
        <dbReference type="Pfam" id="PF25917"/>
    </source>
</evidence>
<dbReference type="Pfam" id="PF25917">
    <property type="entry name" value="BSH_RND"/>
    <property type="match status" value="1"/>
</dbReference>
<dbReference type="KEGG" id="apra:G3A50_11365"/>
<organism evidence="10 11">
    <name type="scientific">Ancylobacter pratisalsi</name>
    <dbReference type="NCBI Taxonomy" id="1745854"/>
    <lineage>
        <taxon>Bacteria</taxon>
        <taxon>Pseudomonadati</taxon>
        <taxon>Pseudomonadota</taxon>
        <taxon>Alphaproteobacteria</taxon>
        <taxon>Hyphomicrobiales</taxon>
        <taxon>Xanthobacteraceae</taxon>
        <taxon>Ancylobacter</taxon>
    </lineage>
</organism>
<keyword evidence="6" id="KW-1133">Transmembrane helix</keyword>
<gene>
    <name evidence="10" type="ORF">G3A50_11365</name>
</gene>
<dbReference type="EMBL" id="CP048630">
    <property type="protein sequence ID" value="QIB34239.1"/>
    <property type="molecule type" value="Genomic_DNA"/>
</dbReference>
<dbReference type="Gene3D" id="2.40.50.100">
    <property type="match status" value="1"/>
</dbReference>
<dbReference type="PANTHER" id="PTHR30469:SF33">
    <property type="entry name" value="SLR1207 PROTEIN"/>
    <property type="match status" value="1"/>
</dbReference>
<evidence type="ECO:0000256" key="2">
    <source>
        <dbReference type="ARBA" id="ARBA00009477"/>
    </source>
</evidence>
<feature type="domain" description="Multidrug resistance protein MdtA-like barrel-sandwich hybrid" evidence="8">
    <location>
        <begin position="69"/>
        <end position="223"/>
    </location>
</feature>
<dbReference type="Gene3D" id="2.40.30.170">
    <property type="match status" value="1"/>
</dbReference>
<dbReference type="Pfam" id="PF25967">
    <property type="entry name" value="RND-MFP_C"/>
    <property type="match status" value="1"/>
</dbReference>
<dbReference type="GO" id="GO:0019898">
    <property type="term" value="C:extrinsic component of membrane"/>
    <property type="evidence" value="ECO:0007669"/>
    <property type="project" value="InterPro"/>
</dbReference>
<evidence type="ECO:0000259" key="9">
    <source>
        <dbReference type="Pfam" id="PF25967"/>
    </source>
</evidence>
<dbReference type="GO" id="GO:0015562">
    <property type="term" value="F:efflux transmembrane transporter activity"/>
    <property type="evidence" value="ECO:0007669"/>
    <property type="project" value="TreeGrafter"/>
</dbReference>
<keyword evidence="6" id="KW-0812">Transmembrane</keyword>
<dbReference type="Gene3D" id="2.40.420.20">
    <property type="match status" value="1"/>
</dbReference>
<dbReference type="GO" id="GO:1990195">
    <property type="term" value="C:macrolide transmembrane transporter complex"/>
    <property type="evidence" value="ECO:0007669"/>
    <property type="project" value="InterPro"/>
</dbReference>
<feature type="region of interest" description="Disordered" evidence="5">
    <location>
        <begin position="275"/>
        <end position="298"/>
    </location>
</feature>
<evidence type="ECO:0000256" key="1">
    <source>
        <dbReference type="ARBA" id="ARBA00004196"/>
    </source>
</evidence>
<keyword evidence="6" id="KW-0472">Membrane</keyword>
<feature type="domain" description="Multidrug resistance protein MdtA-like C-terminal permuted SH3" evidence="9">
    <location>
        <begin position="335"/>
        <end position="395"/>
    </location>
</feature>
<evidence type="ECO:0000256" key="4">
    <source>
        <dbReference type="ARBA" id="ARBA00023054"/>
    </source>
</evidence>
<dbReference type="AlphaFoldDB" id="A0A6P1YLP7"/>
<evidence type="ECO:0000256" key="6">
    <source>
        <dbReference type="SAM" id="Phobius"/>
    </source>
</evidence>
<dbReference type="InterPro" id="IPR058625">
    <property type="entry name" value="MdtA-like_BSH"/>
</dbReference>
<dbReference type="InterPro" id="IPR058624">
    <property type="entry name" value="MdtA-like_HH"/>
</dbReference>
<dbReference type="PANTHER" id="PTHR30469">
    <property type="entry name" value="MULTIDRUG RESISTANCE PROTEIN MDTA"/>
    <property type="match status" value="1"/>
</dbReference>
<keyword evidence="3" id="KW-0813">Transport</keyword>
<feature type="transmembrane region" description="Helical" evidence="6">
    <location>
        <begin position="12"/>
        <end position="32"/>
    </location>
</feature>
<evidence type="ECO:0000259" key="7">
    <source>
        <dbReference type="Pfam" id="PF25876"/>
    </source>
</evidence>
<dbReference type="Gene3D" id="6.10.140.1990">
    <property type="match status" value="1"/>
</dbReference>
<evidence type="ECO:0000256" key="3">
    <source>
        <dbReference type="ARBA" id="ARBA00022448"/>
    </source>
</evidence>
<dbReference type="GO" id="GO:1990961">
    <property type="term" value="P:xenobiotic detoxification by transmembrane export across the plasma membrane"/>
    <property type="evidence" value="ECO:0007669"/>
    <property type="project" value="InterPro"/>
</dbReference>
<name>A0A6P1YLP7_9HYPH</name>
<accession>A0A6P1YLP7</accession>
<dbReference type="NCBIfam" id="TIGR01730">
    <property type="entry name" value="RND_mfp"/>
    <property type="match status" value="1"/>
</dbReference>
<feature type="domain" description="Multidrug resistance protein MdtA-like alpha-helical hairpin" evidence="7">
    <location>
        <begin position="114"/>
        <end position="191"/>
    </location>
</feature>
<feature type="compositionally biased region" description="Low complexity" evidence="5">
    <location>
        <begin position="280"/>
        <end position="298"/>
    </location>
</feature>
<dbReference type="InterPro" id="IPR006143">
    <property type="entry name" value="RND_pump_MFP"/>
</dbReference>
<comment type="subcellular location">
    <subcellularLocation>
        <location evidence="1">Cell envelope</location>
    </subcellularLocation>
</comment>
<dbReference type="RefSeq" id="WP_163075384.1">
    <property type="nucleotide sequence ID" value="NZ_CP048630.1"/>
</dbReference>
<dbReference type="InterPro" id="IPR058627">
    <property type="entry name" value="MdtA-like_C"/>
</dbReference>
<sequence length="413" mass="43188">MTTHPSVSLSRLKLLSVLLLLAVLAGGGWLLWDKLSAPAAPVYISAPVVIGDVESTVLATGILKPVKLVAVGSQASGRITSVKVALGDTVHAGDLLAEIDSVTQQNDLRTTQATLAKVRAQRTEKEATLALNQKTLDRQTRLVATNAVSRTDFDSAIAEADVTRAQITALDADIDAAEVAVATAEANLGYTRITAPIDGTVLAIVSQEGQTVNATQSAPTIVVLGQLDTMTVRAEISEADVVNVAPGQAVYFTILGEPDRRYEARLASIEPAPESVRNDTSFSTTSSASSSSSSSSSTSEAIYYNGIFTVPNPERRLRTYMTAEVHIVLGAAHEVLTIPSAALLTGSTDGTARVRVLDDDGRAVERAIEIGLDDRMNVEVRAGLTQGERVVLKEASTTASPASGGGPPSPMGF</sequence>
<comment type="similarity">
    <text evidence="2">Belongs to the membrane fusion protein (MFP) (TC 8.A.1) family.</text>
</comment>
<proteinExistence type="inferred from homology"/>
<dbReference type="Proteomes" id="UP000464751">
    <property type="component" value="Chromosome"/>
</dbReference>
<dbReference type="GO" id="GO:1990281">
    <property type="term" value="C:efflux pump complex"/>
    <property type="evidence" value="ECO:0007669"/>
    <property type="project" value="TreeGrafter"/>
</dbReference>
<evidence type="ECO:0000256" key="5">
    <source>
        <dbReference type="SAM" id="MobiDB-lite"/>
    </source>
</evidence>
<reference evidence="10 11" key="1">
    <citation type="submission" date="2020-02" db="EMBL/GenBank/DDBJ databases">
        <authorList>
            <person name="Li G."/>
        </authorList>
    </citation>
    <scope>NUCLEOTIDE SEQUENCE [LARGE SCALE GENOMIC DNA]</scope>
    <source>
        <strain evidence="10 11">DSM 102029</strain>
    </source>
</reference>
<dbReference type="InterPro" id="IPR030190">
    <property type="entry name" value="MacA_alpha-hairpin_sf"/>
</dbReference>
<keyword evidence="11" id="KW-1185">Reference proteome</keyword>
<dbReference type="GO" id="GO:0030313">
    <property type="term" value="C:cell envelope"/>
    <property type="evidence" value="ECO:0007669"/>
    <property type="project" value="UniProtKB-SubCell"/>
</dbReference>
<evidence type="ECO:0000313" key="11">
    <source>
        <dbReference type="Proteomes" id="UP000464751"/>
    </source>
</evidence>